<name>A0A3B1DLN6_9ZZZZ</name>
<dbReference type="InterPro" id="IPR010445">
    <property type="entry name" value="LapA_dom"/>
</dbReference>
<dbReference type="AlphaFoldDB" id="A0A3B1DLN6"/>
<reference evidence="7" key="1">
    <citation type="submission" date="2018-06" db="EMBL/GenBank/DDBJ databases">
        <authorList>
            <person name="Zhirakovskaya E."/>
        </authorList>
    </citation>
    <scope>NUCLEOTIDE SEQUENCE</scope>
</reference>
<gene>
    <name evidence="7" type="ORF">MNBD_NITROSPINAE05-367</name>
</gene>
<keyword evidence="4 5" id="KW-0472">Membrane</keyword>
<evidence type="ECO:0000256" key="1">
    <source>
        <dbReference type="ARBA" id="ARBA00022475"/>
    </source>
</evidence>
<dbReference type="Pfam" id="PF06305">
    <property type="entry name" value="LapA_dom"/>
    <property type="match status" value="1"/>
</dbReference>
<proteinExistence type="predicted"/>
<protein>
    <recommendedName>
        <fullName evidence="6">Lipopolysaccharide assembly protein A domain-containing protein</fullName>
    </recommendedName>
</protein>
<keyword evidence="1" id="KW-1003">Cell membrane</keyword>
<organism evidence="7">
    <name type="scientific">hydrothermal vent metagenome</name>
    <dbReference type="NCBI Taxonomy" id="652676"/>
    <lineage>
        <taxon>unclassified sequences</taxon>
        <taxon>metagenomes</taxon>
        <taxon>ecological metagenomes</taxon>
    </lineage>
</organism>
<evidence type="ECO:0000259" key="6">
    <source>
        <dbReference type="Pfam" id="PF06305"/>
    </source>
</evidence>
<feature type="transmembrane region" description="Helical" evidence="5">
    <location>
        <begin position="44"/>
        <end position="66"/>
    </location>
</feature>
<dbReference type="GO" id="GO:0005886">
    <property type="term" value="C:plasma membrane"/>
    <property type="evidence" value="ECO:0007669"/>
    <property type="project" value="InterPro"/>
</dbReference>
<dbReference type="EMBL" id="UOGG01000211">
    <property type="protein sequence ID" value="VAX32605.1"/>
    <property type="molecule type" value="Genomic_DNA"/>
</dbReference>
<evidence type="ECO:0000256" key="5">
    <source>
        <dbReference type="SAM" id="Phobius"/>
    </source>
</evidence>
<feature type="domain" description="Lipopolysaccharide assembly protein A" evidence="6">
    <location>
        <begin position="23"/>
        <end position="90"/>
    </location>
</feature>
<evidence type="ECO:0000313" key="7">
    <source>
        <dbReference type="EMBL" id="VAX32605.1"/>
    </source>
</evidence>
<evidence type="ECO:0000256" key="2">
    <source>
        <dbReference type="ARBA" id="ARBA00022692"/>
    </source>
</evidence>
<evidence type="ECO:0000256" key="3">
    <source>
        <dbReference type="ARBA" id="ARBA00022989"/>
    </source>
</evidence>
<accession>A0A3B1DLN6</accession>
<keyword evidence="2 5" id="KW-0812">Transmembrane</keyword>
<evidence type="ECO:0000256" key="4">
    <source>
        <dbReference type="ARBA" id="ARBA00023136"/>
    </source>
</evidence>
<sequence>MSVIKFIIAILFLIAIAAFAVVNRHSVEVYYYDLQLAKQMIEAPMIIVGLVPFIMGFLLAWSFTVVSQVKSKAAIGKRNRTIAGLEQDVERLKPTPKTSESTVGVDRN</sequence>
<keyword evidence="3 5" id="KW-1133">Transmembrane helix</keyword>